<dbReference type="SUPFAM" id="SSF52047">
    <property type="entry name" value="RNI-like"/>
    <property type="match status" value="1"/>
</dbReference>
<dbReference type="AlphaFoldDB" id="A0A409XYW1"/>
<evidence type="ECO:0000313" key="2">
    <source>
        <dbReference type="Proteomes" id="UP000284706"/>
    </source>
</evidence>
<keyword evidence="2" id="KW-1185">Reference proteome</keyword>
<sequence>MPDQVNSSPRPGPRSPFTTLPNEVTSLIFLKGTEAWRESQPARLPFPILVSGVCSQWRSLSHNSPELWTFIIPPFFRDIEDCLQWVREWLGRSGAMPVSVILDQRLFERPTGSQTITAGTTFRILLEVLSLHIHRLRRLDVRSDWPETFRRFIARELDAPHLEQLSLVMYSTRVGDAVPTSLSIPQSNNQPLHPALWHTPNLRKLRLKRVRPPPVSNLTSLTVHCLRIDIEGTKILFNHSPGLTHLVLPDLLPINGLVPDQLERIEAPSLRSVAASFFATPDEDVPETYIFNLLNIPNLVYLELSTNILPSLLFKDALSNPSSVKKLRVCKFNRSRQEHEFFESLSGLQELQLIETQILALLRPDQRPRRRSIGLRDPAYRSRQAFSRPQYEALHVVQKQDLRVPAGTEKLWPELKSITCDVLSADMLMPLIQFVIGRNLKAGGRKIQSLYLSRTSMRHLSESMRRDGEEAILLLSGMQSHRLPGDDWMDRGTKDLKEWLSGMIDIKLLPPKSMGLLDLDGVPLEELP</sequence>
<name>A0A409XYW1_9AGAR</name>
<dbReference type="OrthoDB" id="3048040at2759"/>
<accession>A0A409XYW1</accession>
<dbReference type="Gene3D" id="3.80.10.10">
    <property type="entry name" value="Ribonuclease Inhibitor"/>
    <property type="match status" value="1"/>
</dbReference>
<evidence type="ECO:0000313" key="1">
    <source>
        <dbReference type="EMBL" id="PPQ95967.1"/>
    </source>
</evidence>
<comment type="caution">
    <text evidence="1">The sequence shown here is derived from an EMBL/GenBank/DDBJ whole genome shotgun (WGS) entry which is preliminary data.</text>
</comment>
<dbReference type="EMBL" id="NHYE01001402">
    <property type="protein sequence ID" value="PPQ95967.1"/>
    <property type="molecule type" value="Genomic_DNA"/>
</dbReference>
<gene>
    <name evidence="1" type="ORF">CVT26_016183</name>
</gene>
<organism evidence="1 2">
    <name type="scientific">Gymnopilus dilepis</name>
    <dbReference type="NCBI Taxonomy" id="231916"/>
    <lineage>
        <taxon>Eukaryota</taxon>
        <taxon>Fungi</taxon>
        <taxon>Dikarya</taxon>
        <taxon>Basidiomycota</taxon>
        <taxon>Agaricomycotina</taxon>
        <taxon>Agaricomycetes</taxon>
        <taxon>Agaricomycetidae</taxon>
        <taxon>Agaricales</taxon>
        <taxon>Agaricineae</taxon>
        <taxon>Hymenogastraceae</taxon>
        <taxon>Gymnopilus</taxon>
    </lineage>
</organism>
<dbReference type="Proteomes" id="UP000284706">
    <property type="component" value="Unassembled WGS sequence"/>
</dbReference>
<dbReference type="InParanoid" id="A0A409XYW1"/>
<reference evidence="1 2" key="1">
    <citation type="journal article" date="2018" name="Evol. Lett.">
        <title>Horizontal gene cluster transfer increased hallucinogenic mushroom diversity.</title>
        <authorList>
            <person name="Reynolds H.T."/>
            <person name="Vijayakumar V."/>
            <person name="Gluck-Thaler E."/>
            <person name="Korotkin H.B."/>
            <person name="Matheny P.B."/>
            <person name="Slot J.C."/>
        </authorList>
    </citation>
    <scope>NUCLEOTIDE SEQUENCE [LARGE SCALE GENOMIC DNA]</scope>
    <source>
        <strain evidence="1 2">SRW20</strain>
    </source>
</reference>
<proteinExistence type="predicted"/>
<protein>
    <submittedName>
        <fullName evidence="1">Uncharacterized protein</fullName>
    </submittedName>
</protein>
<dbReference type="InterPro" id="IPR032675">
    <property type="entry name" value="LRR_dom_sf"/>
</dbReference>